<dbReference type="EMBL" id="KB644413">
    <property type="protein sequence ID" value="EPS31318.1"/>
    <property type="molecule type" value="Genomic_DNA"/>
</dbReference>
<evidence type="ECO:0000313" key="3">
    <source>
        <dbReference type="Proteomes" id="UP000019376"/>
    </source>
</evidence>
<name>S8AY94_PENO1</name>
<sequence>MGPQREKRGEEESLDGDKDRGRTEKERGAGGG</sequence>
<reference evidence="2 3" key="1">
    <citation type="journal article" date="2013" name="PLoS ONE">
        <title>Genomic and secretomic analyses reveal unique features of the lignocellulolytic enzyme system of Penicillium decumbens.</title>
        <authorList>
            <person name="Liu G."/>
            <person name="Zhang L."/>
            <person name="Wei X."/>
            <person name="Zou G."/>
            <person name="Qin Y."/>
            <person name="Ma L."/>
            <person name="Li J."/>
            <person name="Zheng H."/>
            <person name="Wang S."/>
            <person name="Wang C."/>
            <person name="Xun L."/>
            <person name="Zhao G.-P."/>
            <person name="Zhou Z."/>
            <person name="Qu Y."/>
        </authorList>
    </citation>
    <scope>NUCLEOTIDE SEQUENCE [LARGE SCALE GENOMIC DNA]</scope>
    <source>
        <strain evidence="3">114-2 / CGMCC 5302</strain>
    </source>
</reference>
<feature type="region of interest" description="Disordered" evidence="1">
    <location>
        <begin position="1"/>
        <end position="32"/>
    </location>
</feature>
<dbReference type="AlphaFoldDB" id="S8AY94"/>
<evidence type="ECO:0000256" key="1">
    <source>
        <dbReference type="SAM" id="MobiDB-lite"/>
    </source>
</evidence>
<organism evidence="2 3">
    <name type="scientific">Penicillium oxalicum (strain 114-2 / CGMCC 5302)</name>
    <name type="common">Penicillium decumbens</name>
    <dbReference type="NCBI Taxonomy" id="933388"/>
    <lineage>
        <taxon>Eukaryota</taxon>
        <taxon>Fungi</taxon>
        <taxon>Dikarya</taxon>
        <taxon>Ascomycota</taxon>
        <taxon>Pezizomycotina</taxon>
        <taxon>Eurotiomycetes</taxon>
        <taxon>Eurotiomycetidae</taxon>
        <taxon>Eurotiales</taxon>
        <taxon>Aspergillaceae</taxon>
        <taxon>Penicillium</taxon>
    </lineage>
</organism>
<protein>
    <submittedName>
        <fullName evidence="2">Uncharacterized protein</fullName>
    </submittedName>
</protein>
<dbReference type="HOGENOM" id="CLU_3392480_0_0_1"/>
<proteinExistence type="predicted"/>
<gene>
    <name evidence="2" type="ORF">PDE_06273</name>
</gene>
<evidence type="ECO:0000313" key="2">
    <source>
        <dbReference type="EMBL" id="EPS31318.1"/>
    </source>
</evidence>
<dbReference type="Proteomes" id="UP000019376">
    <property type="component" value="Unassembled WGS sequence"/>
</dbReference>
<accession>S8AY94</accession>
<keyword evidence="3" id="KW-1185">Reference proteome</keyword>